<dbReference type="EMBL" id="WHNX01000008">
    <property type="protein sequence ID" value="MPW25560.1"/>
    <property type="molecule type" value="Genomic_DNA"/>
</dbReference>
<dbReference type="RefSeq" id="WP_152803134.1">
    <property type="nucleotide sequence ID" value="NZ_WHNX01000008.1"/>
</dbReference>
<accession>A0A6A7K801</accession>
<evidence type="ECO:0000313" key="5">
    <source>
        <dbReference type="Proteomes" id="UP000440004"/>
    </source>
</evidence>
<organism evidence="4 5">
    <name type="scientific">Alkalibaculum sporogenes</name>
    <dbReference type="NCBI Taxonomy" id="2655001"/>
    <lineage>
        <taxon>Bacteria</taxon>
        <taxon>Bacillati</taxon>
        <taxon>Bacillota</taxon>
        <taxon>Clostridia</taxon>
        <taxon>Eubacteriales</taxon>
        <taxon>Eubacteriaceae</taxon>
        <taxon>Alkalibaculum</taxon>
    </lineage>
</organism>
<keyword evidence="2" id="KW-0732">Signal</keyword>
<dbReference type="Proteomes" id="UP000440004">
    <property type="component" value="Unassembled WGS sequence"/>
</dbReference>
<feature type="domain" description="Fe/B12 periplasmic-binding" evidence="3">
    <location>
        <begin position="59"/>
        <end position="323"/>
    </location>
</feature>
<sequence length="323" mass="36060">MKKRAIILSFLLSVLLLFVACGSNDGAQDTTANPENQEYEKLTFDNYGREVNVTAKPQKVLTLGPNCSELFVALGLTDYIIGNSLDNHSRGALPEYEEDYAKIPELNYSSATRDAVLTSGADFIYGIDWEFGGSGLELEELTEFGITTYMNSATTLDEIYEEISHIGKIFQIEDRAQAFIEEQKSRIATVQDQVSEQEPVKVLVYDSGGDGVFTCSGTNFETLLVELAGGKNVFDDITEKQWITVSYEEVLARDPDVIVIHDYDTPSLEEKIKEIKNDPTLSKLDSVKNERFISISLESVLPGNRMAYTVEKLSKGFYPELFN</sequence>
<protein>
    <submittedName>
        <fullName evidence="4">ABC transporter substrate-binding protein</fullName>
    </submittedName>
</protein>
<name>A0A6A7K801_9FIRM</name>
<dbReference type="Gene3D" id="3.40.50.1980">
    <property type="entry name" value="Nitrogenase molybdenum iron protein domain"/>
    <property type="match status" value="2"/>
</dbReference>
<feature type="chain" id="PRO_5025587300" evidence="2">
    <location>
        <begin position="28"/>
        <end position="323"/>
    </location>
</feature>
<dbReference type="AlphaFoldDB" id="A0A6A7K801"/>
<comment type="similarity">
    <text evidence="1">Belongs to the bacterial solute-binding protein 8 family.</text>
</comment>
<evidence type="ECO:0000313" key="4">
    <source>
        <dbReference type="EMBL" id="MPW25560.1"/>
    </source>
</evidence>
<dbReference type="PROSITE" id="PS51257">
    <property type="entry name" value="PROKAR_LIPOPROTEIN"/>
    <property type="match status" value="1"/>
</dbReference>
<dbReference type="InterPro" id="IPR050902">
    <property type="entry name" value="ABC_Transporter_SBP"/>
</dbReference>
<dbReference type="PROSITE" id="PS50983">
    <property type="entry name" value="FE_B12_PBP"/>
    <property type="match status" value="1"/>
</dbReference>
<dbReference type="InterPro" id="IPR002491">
    <property type="entry name" value="ABC_transptr_periplasmic_BD"/>
</dbReference>
<proteinExistence type="inferred from homology"/>
<dbReference type="Pfam" id="PF01497">
    <property type="entry name" value="Peripla_BP_2"/>
    <property type="match status" value="1"/>
</dbReference>
<gene>
    <name evidence="4" type="ORF">GC105_07135</name>
</gene>
<dbReference type="PANTHER" id="PTHR30535">
    <property type="entry name" value="VITAMIN B12-BINDING PROTEIN"/>
    <property type="match status" value="1"/>
</dbReference>
<dbReference type="PANTHER" id="PTHR30535:SF7">
    <property type="entry name" value="IRON(III) DICITRATE-BINDING PROTEIN"/>
    <property type="match status" value="1"/>
</dbReference>
<dbReference type="SUPFAM" id="SSF53807">
    <property type="entry name" value="Helical backbone' metal receptor"/>
    <property type="match status" value="1"/>
</dbReference>
<reference evidence="4 5" key="1">
    <citation type="submission" date="2019-10" db="EMBL/GenBank/DDBJ databases">
        <title>Alkalibaculum tamaniensis sp.nov., a new alkaliphilic acetogen, isolated on methoxylated aromatics from a mud volcano.</title>
        <authorList>
            <person name="Khomyakova M.A."/>
            <person name="Merkel A.Y."/>
            <person name="Bonch-Osmolovskaya E.A."/>
            <person name="Slobodkin A.I."/>
        </authorList>
    </citation>
    <scope>NUCLEOTIDE SEQUENCE [LARGE SCALE GENOMIC DNA]</scope>
    <source>
        <strain evidence="4 5">M08DMB</strain>
    </source>
</reference>
<keyword evidence="5" id="KW-1185">Reference proteome</keyword>
<comment type="caution">
    <text evidence="4">The sequence shown here is derived from an EMBL/GenBank/DDBJ whole genome shotgun (WGS) entry which is preliminary data.</text>
</comment>
<evidence type="ECO:0000256" key="1">
    <source>
        <dbReference type="ARBA" id="ARBA00008814"/>
    </source>
</evidence>
<feature type="signal peptide" evidence="2">
    <location>
        <begin position="1"/>
        <end position="27"/>
    </location>
</feature>
<evidence type="ECO:0000259" key="3">
    <source>
        <dbReference type="PROSITE" id="PS50983"/>
    </source>
</evidence>
<evidence type="ECO:0000256" key="2">
    <source>
        <dbReference type="SAM" id="SignalP"/>
    </source>
</evidence>